<keyword evidence="1 5" id="KW-0645">Protease</keyword>
<name>V8QL48_9BURK</name>
<dbReference type="InterPro" id="IPR023562">
    <property type="entry name" value="ClpP/TepA"/>
</dbReference>
<dbReference type="InterPro" id="IPR029045">
    <property type="entry name" value="ClpP/crotonase-like_dom_sf"/>
</dbReference>
<organism evidence="5 6">
    <name type="scientific">Advenella kashmirensis W13003</name>
    <dbReference type="NCBI Taxonomy" id="1424334"/>
    <lineage>
        <taxon>Bacteria</taxon>
        <taxon>Pseudomonadati</taxon>
        <taxon>Pseudomonadota</taxon>
        <taxon>Betaproteobacteria</taxon>
        <taxon>Burkholderiales</taxon>
        <taxon>Alcaligenaceae</taxon>
    </lineage>
</organism>
<dbReference type="GO" id="GO:0009368">
    <property type="term" value="C:endopeptidase Clp complex"/>
    <property type="evidence" value="ECO:0007669"/>
    <property type="project" value="TreeGrafter"/>
</dbReference>
<evidence type="ECO:0000256" key="4">
    <source>
        <dbReference type="SAM" id="MobiDB-lite"/>
    </source>
</evidence>
<dbReference type="PANTHER" id="PTHR10381:SF70">
    <property type="entry name" value="ATP-DEPENDENT CLP PROTEASE PROTEOLYTIC SUBUNIT"/>
    <property type="match status" value="1"/>
</dbReference>
<dbReference type="NCBIfam" id="NF045542">
    <property type="entry name" value="Clp_rel_HeadMat"/>
    <property type="match status" value="1"/>
</dbReference>
<evidence type="ECO:0000313" key="5">
    <source>
        <dbReference type="EMBL" id="ETF00686.1"/>
    </source>
</evidence>
<dbReference type="SUPFAM" id="SSF52096">
    <property type="entry name" value="ClpP/crotonase"/>
    <property type="match status" value="1"/>
</dbReference>
<evidence type="ECO:0000256" key="2">
    <source>
        <dbReference type="ARBA" id="ARBA00022801"/>
    </source>
</evidence>
<evidence type="ECO:0000313" key="6">
    <source>
        <dbReference type="Proteomes" id="UP000018733"/>
    </source>
</evidence>
<dbReference type="GO" id="GO:0006515">
    <property type="term" value="P:protein quality control for misfolded or incompletely synthesized proteins"/>
    <property type="evidence" value="ECO:0007669"/>
    <property type="project" value="TreeGrafter"/>
</dbReference>
<dbReference type="Pfam" id="PF00574">
    <property type="entry name" value="CLP_protease"/>
    <property type="match status" value="1"/>
</dbReference>
<dbReference type="eggNOG" id="COG0740">
    <property type="taxonomic scope" value="Bacteria"/>
</dbReference>
<dbReference type="HOGENOM" id="CLU_052762_3_1_4"/>
<dbReference type="GO" id="GO:0004176">
    <property type="term" value="F:ATP-dependent peptidase activity"/>
    <property type="evidence" value="ECO:0007669"/>
    <property type="project" value="TreeGrafter"/>
</dbReference>
<protein>
    <submittedName>
        <fullName evidence="5">Clp protease</fullName>
    </submittedName>
</protein>
<dbReference type="GO" id="GO:0004252">
    <property type="term" value="F:serine-type endopeptidase activity"/>
    <property type="evidence" value="ECO:0007669"/>
    <property type="project" value="TreeGrafter"/>
</dbReference>
<sequence length="216" mass="22990">MTVNINSPGGDMFEGLAIYNTLREHKGKITVKILGLAASAASIIAMAGDEVQISRAGFVMIHNCWVLAAGNRHALREIADWMEPFDRAMAGIYQERTGLDEKKLEALLDAESWIGGQDAIDQGFADVLLSRDAVHEGGSAQNLAFAARKFDRAMARSGMPRTERKKLFDEIKSSARDAAGSGTPGATGHGTRDAAVNDPSPGIAAQLANNLLGVLK</sequence>
<dbReference type="Gene3D" id="3.90.226.10">
    <property type="entry name" value="2-enoyl-CoA Hydratase, Chain A, domain 1"/>
    <property type="match status" value="1"/>
</dbReference>
<evidence type="ECO:0000256" key="1">
    <source>
        <dbReference type="ARBA" id="ARBA00022670"/>
    </source>
</evidence>
<keyword evidence="6" id="KW-1185">Reference proteome</keyword>
<dbReference type="CDD" id="cd07016">
    <property type="entry name" value="S14_ClpP_1"/>
    <property type="match status" value="1"/>
</dbReference>
<keyword evidence="3" id="KW-0720">Serine protease</keyword>
<dbReference type="PANTHER" id="PTHR10381">
    <property type="entry name" value="ATP-DEPENDENT CLP PROTEASE PROTEOLYTIC SUBUNIT"/>
    <property type="match status" value="1"/>
</dbReference>
<keyword evidence="2" id="KW-0378">Hydrolase</keyword>
<evidence type="ECO:0000256" key="3">
    <source>
        <dbReference type="ARBA" id="ARBA00022825"/>
    </source>
</evidence>
<reference evidence="5 6" key="1">
    <citation type="journal article" date="2014" name="Genome Announc.">
        <title>Draft Genome Sequence of Advenella kashmirensis Strain W13003, a Polycyclic Aromatic Hydrocarbon-Degrading Bacterium.</title>
        <authorList>
            <person name="Wang X."/>
            <person name="Jin D."/>
            <person name="Zhou L."/>
            <person name="Wu L."/>
            <person name="An W."/>
            <person name="Zhao L."/>
        </authorList>
    </citation>
    <scope>NUCLEOTIDE SEQUENCE [LARGE SCALE GENOMIC DNA]</scope>
    <source>
        <strain evidence="5 6">W13003</strain>
    </source>
</reference>
<dbReference type="PATRIC" id="fig|1424334.3.peg.4019"/>
<accession>V8QL48</accession>
<dbReference type="EMBL" id="AYXT01000013">
    <property type="protein sequence ID" value="ETF00686.1"/>
    <property type="molecule type" value="Genomic_DNA"/>
</dbReference>
<feature type="region of interest" description="Disordered" evidence="4">
    <location>
        <begin position="175"/>
        <end position="200"/>
    </location>
</feature>
<comment type="caution">
    <text evidence="5">The sequence shown here is derived from an EMBL/GenBank/DDBJ whole genome shotgun (WGS) entry which is preliminary data.</text>
</comment>
<dbReference type="GO" id="GO:0051117">
    <property type="term" value="F:ATPase binding"/>
    <property type="evidence" value="ECO:0007669"/>
    <property type="project" value="TreeGrafter"/>
</dbReference>
<proteinExistence type="predicted"/>
<dbReference type="Proteomes" id="UP000018733">
    <property type="component" value="Unassembled WGS sequence"/>
</dbReference>
<dbReference type="AlphaFoldDB" id="V8QL48"/>
<dbReference type="STRING" id="1424334.W822_20035"/>
<gene>
    <name evidence="5" type="ORF">W822_20035</name>
</gene>